<evidence type="ECO:0000313" key="2">
    <source>
        <dbReference type="Proteomes" id="UP001597244"/>
    </source>
</evidence>
<dbReference type="Proteomes" id="UP001597244">
    <property type="component" value="Unassembled WGS sequence"/>
</dbReference>
<evidence type="ECO:0000313" key="1">
    <source>
        <dbReference type="EMBL" id="MFD1464968.1"/>
    </source>
</evidence>
<reference evidence="2" key="1">
    <citation type="journal article" date="2019" name="Int. J. Syst. Evol. Microbiol.">
        <title>The Global Catalogue of Microorganisms (GCM) 10K type strain sequencing project: providing services to taxonomists for standard genome sequencing and annotation.</title>
        <authorList>
            <consortium name="The Broad Institute Genomics Platform"/>
            <consortium name="The Broad Institute Genome Sequencing Center for Infectious Disease"/>
            <person name="Wu L."/>
            <person name="Ma J."/>
        </authorList>
    </citation>
    <scope>NUCLEOTIDE SEQUENCE [LARGE SCALE GENOMIC DNA]</scope>
    <source>
        <strain evidence="2">CCM 8951</strain>
    </source>
</reference>
<sequence length="382" mass="43954">MLIQEPVKLVLETWETIDGQRITDSLLPFIEVFDLDTNTIYERQAEQGARAFEIEIIVELEAQEVKRFGIRLGKRDHRRRNYTSFVQGAEGVQDIDFPTKENELTIETSYYSCHLSSITGVIDIVDKMTQKNILRDNALVPFMYGVYENTPIKTTPGQERRRMGRNRKGKGVNRFISKLTDFQVEKSGEISRSVTLDFSLEGTQLYTVILKFYNELPLITTSVRIQKDNTWAPENLYISLPIQSISDLYAEKSGQIFRPAIDQLPGTNTDFYLVDSGMFYLDEQGNSVGILPKDTPLFVLGNLDPKLIELCSDKTAYKNKEQIFAWVMNNFWETNFKVDLSGFYEFEFDIYTSSSVQSLEQAHRQLRQHSVGAFSVITNEDK</sequence>
<organism evidence="1 2">
    <name type="scientific">Lapidilactobacillus mulanensis</name>
    <dbReference type="NCBI Taxonomy" id="2485999"/>
    <lineage>
        <taxon>Bacteria</taxon>
        <taxon>Bacillati</taxon>
        <taxon>Bacillota</taxon>
        <taxon>Bacilli</taxon>
        <taxon>Lactobacillales</taxon>
        <taxon>Lactobacillaceae</taxon>
        <taxon>Lapidilactobacillus</taxon>
    </lineage>
</organism>
<dbReference type="RefSeq" id="WP_125578391.1">
    <property type="nucleotide sequence ID" value="NZ_RHOW01000027.1"/>
</dbReference>
<protein>
    <submittedName>
        <fullName evidence="1">Uncharacterized protein</fullName>
    </submittedName>
</protein>
<accession>A0ABW4DMD8</accession>
<name>A0ABW4DMD8_9LACO</name>
<proteinExistence type="predicted"/>
<gene>
    <name evidence="1" type="ORF">ACFQ4L_02530</name>
</gene>
<keyword evidence="2" id="KW-1185">Reference proteome</keyword>
<comment type="caution">
    <text evidence="1">The sequence shown here is derived from an EMBL/GenBank/DDBJ whole genome shotgun (WGS) entry which is preliminary data.</text>
</comment>
<dbReference type="EMBL" id="JBHTOF010000021">
    <property type="protein sequence ID" value="MFD1464968.1"/>
    <property type="molecule type" value="Genomic_DNA"/>
</dbReference>